<keyword evidence="3" id="KW-1185">Reference proteome</keyword>
<sequence>MEALVAVGLATNIITFVDFAAKLWKGAKEISEKGSLSQLDWIQHGTEELQRFIVELTKTAEPPTDDANKQLGKLAKDCADTAEEMISLLDKVKEGCQKSSRLYKFRMLGRSLMKKGELESIQTRLNSYRKDIRKRQGESADQLKNQLDSTRLDLIAALDKSDNDTAQDHSAIRRLLQEVTSKVEGLVSLDANAKRNAAVLDKLWFDDMLSREASVNDPSGESYRWVLQPPYDSSESLDMGDEEPEGGYSYGEESERKAARNYFNQWLEFESGVFYISGKS</sequence>
<gene>
    <name evidence="2" type="ORF">PG996_004899</name>
</gene>
<feature type="region of interest" description="Disordered" evidence="1">
    <location>
        <begin position="232"/>
        <end position="254"/>
    </location>
</feature>
<comment type="caution">
    <text evidence="2">The sequence shown here is derived from an EMBL/GenBank/DDBJ whole genome shotgun (WGS) entry which is preliminary data.</text>
</comment>
<evidence type="ECO:0000313" key="2">
    <source>
        <dbReference type="EMBL" id="KAK8071551.1"/>
    </source>
</evidence>
<protein>
    <recommendedName>
        <fullName evidence="4">Fungal N-terminal domain-containing protein</fullName>
    </recommendedName>
</protein>
<evidence type="ECO:0000256" key="1">
    <source>
        <dbReference type="SAM" id="MobiDB-lite"/>
    </source>
</evidence>
<dbReference type="EMBL" id="JAQQWM010000003">
    <property type="protein sequence ID" value="KAK8071551.1"/>
    <property type="molecule type" value="Genomic_DNA"/>
</dbReference>
<organism evidence="2 3">
    <name type="scientific">Apiospora saccharicola</name>
    <dbReference type="NCBI Taxonomy" id="335842"/>
    <lineage>
        <taxon>Eukaryota</taxon>
        <taxon>Fungi</taxon>
        <taxon>Dikarya</taxon>
        <taxon>Ascomycota</taxon>
        <taxon>Pezizomycotina</taxon>
        <taxon>Sordariomycetes</taxon>
        <taxon>Xylariomycetidae</taxon>
        <taxon>Amphisphaeriales</taxon>
        <taxon>Apiosporaceae</taxon>
        <taxon>Apiospora</taxon>
    </lineage>
</organism>
<proteinExistence type="predicted"/>
<dbReference type="Proteomes" id="UP001446871">
    <property type="component" value="Unassembled WGS sequence"/>
</dbReference>
<name>A0ABR1VJY0_9PEZI</name>
<evidence type="ECO:0000313" key="3">
    <source>
        <dbReference type="Proteomes" id="UP001446871"/>
    </source>
</evidence>
<reference evidence="2 3" key="1">
    <citation type="submission" date="2023-01" db="EMBL/GenBank/DDBJ databases">
        <title>Analysis of 21 Apiospora genomes using comparative genomics revels a genus with tremendous synthesis potential of carbohydrate active enzymes and secondary metabolites.</title>
        <authorList>
            <person name="Sorensen T."/>
        </authorList>
    </citation>
    <scope>NUCLEOTIDE SEQUENCE [LARGE SCALE GENOMIC DNA]</scope>
    <source>
        <strain evidence="2 3">CBS 83171</strain>
    </source>
</reference>
<evidence type="ECO:0008006" key="4">
    <source>
        <dbReference type="Google" id="ProtNLM"/>
    </source>
</evidence>
<accession>A0ABR1VJY0</accession>